<evidence type="ECO:0000256" key="3">
    <source>
        <dbReference type="ARBA" id="ARBA00022729"/>
    </source>
</evidence>
<comment type="caution">
    <text evidence="5">The sequence shown here is derived from an EMBL/GenBank/DDBJ whole genome shotgun (WGS) entry which is preliminary data.</text>
</comment>
<sequence>MKVLFLETLTLTKMNFISNHMKKIKHIITHSLLGMSILVLLFSCEIQESFDYEHAPDNSKLNMSALAYIKGNESLSMFAEAVERTQFASFYEGTTPATFIVPNNQAFTAYLKENGYVSIAAIPLPILKNILRYHIVKSVVNFNDPALAPSNRPIAYTTENGQIMYLSHTSTYVGLINEGTNRQWQIRTSNLVPDNGVIHVVNFVVFYSAPTGDANAVNPNLLQDTIFPKQDSYVNGGIESTKNFGTNTLLKIKNVSNNGDYDRKAFLMFDFADFKKQGVVTDLKLQLAVSFTAAKGVDLNLFETPSTSWVEASLNFTNAVFPTSPRIASIKTSKVSTFKFDLTDYYKERKPTGLKSFMLDGQPGSDETDEIASKEHPTLAKPMLIATLATGDSELVLQKQQDFEVSNGGMYVLSNDNLKVDGASAADIIYTIDDLPAFGWFIKGAEVLKKGSRFSQLDLDLKNVVFIHNGETLGTKSLLLTARDKAGAVLEDIKINIIAK</sequence>
<dbReference type="InterPro" id="IPR000782">
    <property type="entry name" value="FAS1_domain"/>
</dbReference>
<accession>C2G394</accession>
<dbReference type="HOGENOM" id="CLU_560083_0_0_10"/>
<feature type="domain" description="FAS1" evidence="4">
    <location>
        <begin position="62"/>
        <end position="205"/>
    </location>
</feature>
<dbReference type="PROSITE" id="PS50213">
    <property type="entry name" value="FAS1"/>
    <property type="match status" value="1"/>
</dbReference>
<evidence type="ECO:0000256" key="1">
    <source>
        <dbReference type="ARBA" id="ARBA00004613"/>
    </source>
</evidence>
<dbReference type="SUPFAM" id="SSF82153">
    <property type="entry name" value="FAS1 domain"/>
    <property type="match status" value="1"/>
</dbReference>
<dbReference type="NCBIfam" id="NF033679">
    <property type="entry name" value="DNRLRE_dom"/>
    <property type="match status" value="1"/>
</dbReference>
<dbReference type="Pfam" id="PF24517">
    <property type="entry name" value="CBM96"/>
    <property type="match status" value="1"/>
</dbReference>
<dbReference type="InterPro" id="IPR055372">
    <property type="entry name" value="CBM96"/>
</dbReference>
<evidence type="ECO:0000313" key="6">
    <source>
        <dbReference type="Proteomes" id="UP000006241"/>
    </source>
</evidence>
<dbReference type="Pfam" id="PF16184">
    <property type="entry name" value="Cadherin_3"/>
    <property type="match status" value="1"/>
</dbReference>
<dbReference type="EMBL" id="ACHB01000091">
    <property type="protein sequence ID" value="EEI90463.1"/>
    <property type="molecule type" value="Genomic_DNA"/>
</dbReference>
<reference evidence="5 6" key="1">
    <citation type="submission" date="2009-01" db="EMBL/GenBank/DDBJ databases">
        <authorList>
            <person name="Qin X."/>
            <person name="Bachman B."/>
            <person name="Battles P."/>
            <person name="Bell A."/>
            <person name="Bess C."/>
            <person name="Bickham C."/>
            <person name="Chaboub L."/>
            <person name="Chen D."/>
            <person name="Coyle M."/>
            <person name="Deiros D.R."/>
            <person name="Dinh H."/>
            <person name="Forbes L."/>
            <person name="Fowler G."/>
            <person name="Francisco L."/>
            <person name="Fu Q."/>
            <person name="Gubbala S."/>
            <person name="Hale W."/>
            <person name="Han Y."/>
            <person name="Hemphill L."/>
            <person name="Highlander S.K."/>
            <person name="Hirani K."/>
            <person name="Hogues M."/>
            <person name="Jackson L."/>
            <person name="Jakkamsetti A."/>
            <person name="Javaid M."/>
            <person name="Jiang H."/>
            <person name="Korchina V."/>
            <person name="Kovar C."/>
            <person name="Lara F."/>
            <person name="Lee S."/>
            <person name="Mata R."/>
            <person name="Mathew T."/>
            <person name="Moen C."/>
            <person name="Morales K."/>
            <person name="Munidasa M."/>
            <person name="Nazareth L."/>
            <person name="Ngo R."/>
            <person name="Nguyen L."/>
            <person name="Okwuonu G."/>
            <person name="Ongeri F."/>
            <person name="Patil S."/>
            <person name="Petrosino J."/>
            <person name="Pham C."/>
            <person name="Pham P."/>
            <person name="Pu L.-L."/>
            <person name="Puazo M."/>
            <person name="Raj R."/>
            <person name="Reid J."/>
            <person name="Rouhana J."/>
            <person name="Saada N."/>
            <person name="Shang Y."/>
            <person name="Simmons D."/>
            <person name="Thornton R."/>
            <person name="Warren J."/>
            <person name="Weissenberger G."/>
            <person name="Zhang J."/>
            <person name="Zhang L."/>
            <person name="Zhou C."/>
            <person name="Zhu D."/>
            <person name="Muzny D."/>
            <person name="Worley K."/>
            <person name="Gibbs R."/>
        </authorList>
    </citation>
    <scope>NUCLEOTIDE SEQUENCE [LARGE SCALE GENOMIC DNA]</scope>
    <source>
        <strain evidence="5 6">ATCC 33300</strain>
    </source>
</reference>
<proteinExistence type="predicted"/>
<evidence type="ECO:0000313" key="5">
    <source>
        <dbReference type="EMBL" id="EEI90463.1"/>
    </source>
</evidence>
<name>C2G394_SPHSI</name>
<dbReference type="Pfam" id="PF02469">
    <property type="entry name" value="Fasciclin"/>
    <property type="match status" value="1"/>
</dbReference>
<evidence type="ECO:0000259" key="4">
    <source>
        <dbReference type="PROSITE" id="PS50213"/>
    </source>
</evidence>
<dbReference type="InterPro" id="IPR036378">
    <property type="entry name" value="FAS1_dom_sf"/>
</dbReference>
<evidence type="ECO:0000256" key="2">
    <source>
        <dbReference type="ARBA" id="ARBA00022525"/>
    </source>
</evidence>
<comment type="subcellular location">
    <subcellularLocation>
        <location evidence="1">Secreted</location>
    </subcellularLocation>
</comment>
<dbReference type="AlphaFoldDB" id="C2G394"/>
<protein>
    <submittedName>
        <fullName evidence="5">Fasciclin domain protein</fullName>
    </submittedName>
</protein>
<dbReference type="GO" id="GO:0005576">
    <property type="term" value="C:extracellular region"/>
    <property type="evidence" value="ECO:0007669"/>
    <property type="project" value="UniProtKB-SubCell"/>
</dbReference>
<organism evidence="5 6">
    <name type="scientific">Sphingobacterium spiritivorum ATCC 33300</name>
    <dbReference type="NCBI Taxonomy" id="525372"/>
    <lineage>
        <taxon>Bacteria</taxon>
        <taxon>Pseudomonadati</taxon>
        <taxon>Bacteroidota</taxon>
        <taxon>Sphingobacteriia</taxon>
        <taxon>Sphingobacteriales</taxon>
        <taxon>Sphingobacteriaceae</taxon>
        <taxon>Sphingobacterium</taxon>
    </lineage>
</organism>
<keyword evidence="3" id="KW-0732">Signal</keyword>
<gene>
    <name evidence="5" type="ORF">HMPREF0765_4050</name>
</gene>
<dbReference type="Proteomes" id="UP000006241">
    <property type="component" value="Unassembled WGS sequence"/>
</dbReference>
<keyword evidence="2" id="KW-0964">Secreted</keyword>
<dbReference type="Gene3D" id="2.30.180.10">
    <property type="entry name" value="FAS1 domain"/>
    <property type="match status" value="1"/>
</dbReference>